<gene>
    <name evidence="2" type="ORF">DPX16_23724</name>
</gene>
<dbReference type="AlphaFoldDB" id="A0A3N0XMY7"/>
<comment type="caution">
    <text evidence="2">The sequence shown here is derived from an EMBL/GenBank/DDBJ whole genome shotgun (WGS) entry which is preliminary data.</text>
</comment>
<accession>A0A3N0XMY7</accession>
<sequence length="540" mass="61928">MKEVKEEMVDDDTGLATEDNPYFCPGILTVLFDMYLAIFPLWSGLLLGDLMDECHEQYMETTKKQPKTRDANCHIERWFGIVKHSIMHKEKKVKPGTFIRKMHKSLQASLKKLGRRRKNISHPPNPNSFLFHIKYLLPEKRIKKDVEVIQMLLKKEEHTELLVAIVQSPSQDLEFLLHHKEFNALRSHEWLFGETIECYFRAVVNKEDANLYQLSHDTTDNQERILRGILDRVQMPDEPLPTFVAHMLGEFRKLKTPPPQLEQIDLIQKHVLEKYRVALYGTPIPSVMDLLLRAHELHAVLGPSVGRPPQTQASNREHLRQLQLNDPVTGELLQMLEGKDESNAEELSQYVIQDGLLYFVDDKVSMSPQASSQRLHYPSLPSSSTVTPTDSSDILSAISHNDLQSPERGSTPFLETLQYQVDAWSGRSKPRFRLRLPIRAQNSLWGSILDNCFLKHLDRHSHNIRFPSETTTHTTRLLSFSTFLNPEPYNTKSRVIVGPLHSLHHPATALHRETAPGQDHKACSMVSSFPQPPGHHGDLP</sequence>
<evidence type="ECO:0000313" key="3">
    <source>
        <dbReference type="Proteomes" id="UP000281406"/>
    </source>
</evidence>
<dbReference type="Proteomes" id="UP000281406">
    <property type="component" value="Unassembled WGS sequence"/>
</dbReference>
<evidence type="ECO:0000313" key="2">
    <source>
        <dbReference type="EMBL" id="ROI80148.1"/>
    </source>
</evidence>
<dbReference type="EMBL" id="RJVU01068251">
    <property type="protein sequence ID" value="ROI80148.1"/>
    <property type="molecule type" value="Genomic_DNA"/>
</dbReference>
<proteinExistence type="predicted"/>
<feature type="compositionally biased region" description="Low complexity" evidence="1">
    <location>
        <begin position="378"/>
        <end position="392"/>
    </location>
</feature>
<evidence type="ECO:0000256" key="1">
    <source>
        <dbReference type="SAM" id="MobiDB-lite"/>
    </source>
</evidence>
<dbReference type="OrthoDB" id="8957415at2759"/>
<feature type="region of interest" description="Disordered" evidence="1">
    <location>
        <begin position="370"/>
        <end position="392"/>
    </location>
</feature>
<name>A0A3N0XMY7_ANAGA</name>
<keyword evidence="3" id="KW-1185">Reference proteome</keyword>
<feature type="region of interest" description="Disordered" evidence="1">
    <location>
        <begin position="515"/>
        <end position="540"/>
    </location>
</feature>
<reference evidence="2 3" key="1">
    <citation type="submission" date="2018-10" db="EMBL/GenBank/DDBJ databases">
        <title>Genome assembly for a Yunnan-Guizhou Plateau 3E fish, Anabarilius grahami (Regan), and its evolutionary and genetic applications.</title>
        <authorList>
            <person name="Jiang W."/>
        </authorList>
    </citation>
    <scope>NUCLEOTIDE SEQUENCE [LARGE SCALE GENOMIC DNA]</scope>
    <source>
        <strain evidence="2">AG-KIZ</strain>
        <tissue evidence="2">Muscle</tissue>
    </source>
</reference>
<protein>
    <submittedName>
        <fullName evidence="2">Uncharacterized protein</fullName>
    </submittedName>
</protein>
<organism evidence="2 3">
    <name type="scientific">Anabarilius grahami</name>
    <name type="common">Kanglang fish</name>
    <name type="synonym">Barilius grahami</name>
    <dbReference type="NCBI Taxonomy" id="495550"/>
    <lineage>
        <taxon>Eukaryota</taxon>
        <taxon>Metazoa</taxon>
        <taxon>Chordata</taxon>
        <taxon>Craniata</taxon>
        <taxon>Vertebrata</taxon>
        <taxon>Euteleostomi</taxon>
        <taxon>Actinopterygii</taxon>
        <taxon>Neopterygii</taxon>
        <taxon>Teleostei</taxon>
        <taxon>Ostariophysi</taxon>
        <taxon>Cypriniformes</taxon>
        <taxon>Xenocyprididae</taxon>
        <taxon>Xenocypridinae</taxon>
        <taxon>Xenocypridinae incertae sedis</taxon>
        <taxon>Anabarilius</taxon>
    </lineage>
</organism>